<dbReference type="GO" id="GO:0000463">
    <property type="term" value="P:maturation of LSU-rRNA from tricistronic rRNA transcript (SSU-rRNA, 5.8S rRNA, LSU-rRNA)"/>
    <property type="evidence" value="ECO:0007669"/>
    <property type="project" value="TreeGrafter"/>
</dbReference>
<dbReference type="PANTHER" id="PTHR23236:SF25">
    <property type="entry name" value="RNA-BINDING PROTEIN 34"/>
    <property type="match status" value="1"/>
</dbReference>
<evidence type="ECO:0000256" key="4">
    <source>
        <dbReference type="ARBA" id="ARBA00015520"/>
    </source>
</evidence>
<evidence type="ECO:0000313" key="10">
    <source>
        <dbReference type="EMBL" id="KAF2225441.1"/>
    </source>
</evidence>
<evidence type="ECO:0000256" key="5">
    <source>
        <dbReference type="ARBA" id="ARBA00022884"/>
    </source>
</evidence>
<feature type="compositionally biased region" description="Basic and acidic residues" evidence="8">
    <location>
        <begin position="344"/>
        <end position="354"/>
    </location>
</feature>
<proteinExistence type="inferred from homology"/>
<sequence>DEDEDDAASSVSLTPAPQHESLTAQDNEFEKAQRTVFLGNVSLSAISSKSALKTLKTHLTSFFPLLKNDGPSSTSSPPPALLSLRFRSTPFATAIPKRASFAKKELMDATAHSTNAYAVFSTPSLARSATTHLNGTIVLDRHLRVDSVAHPSPVDHKRCIFIGNLGFTPGDVEEGLWRTFSKVGTVESVRVIRDSKTRVGKGVAYVQFKEEMSVEEALAWDGKKDPPLLPRKMRVARAKAVKRNRGVKVEEERREGKGRGGYVRKLTNQERSQVGRAERLLGKSGARGVVGRGGFGAGRGRGGFGGRRGFGQGRGGRQGGAGDRGREGAAGPIRAPESFVFEGQRAKSDGDAGVKMKKGLGKKAKPTKNSNKRAAAFKAKKAKA</sequence>
<dbReference type="InterPro" id="IPR035979">
    <property type="entry name" value="RBD_domain_sf"/>
</dbReference>
<reference evidence="11" key="1">
    <citation type="journal article" date="2020" name="Stud. Mycol.">
        <title>101 Dothideomycetes genomes: A test case for predicting lifestyles and emergence of pathogens.</title>
        <authorList>
            <person name="Haridas S."/>
            <person name="Albert R."/>
            <person name="Binder M."/>
            <person name="Bloem J."/>
            <person name="LaButti K."/>
            <person name="Salamov A."/>
            <person name="Andreopoulos B."/>
            <person name="Baker S."/>
            <person name="Barry K."/>
            <person name="Bills G."/>
            <person name="Bluhm B."/>
            <person name="Cannon C."/>
            <person name="Castanera R."/>
            <person name="Culley D."/>
            <person name="Daum C."/>
            <person name="Ezra D."/>
            <person name="Gonzalez J."/>
            <person name="Henrissat B."/>
            <person name="Kuo A."/>
            <person name="Liang C."/>
            <person name="Lipzen A."/>
            <person name="Lutzoni F."/>
            <person name="Magnuson J."/>
            <person name="Mondo S."/>
            <person name="Nolan M."/>
            <person name="Ohm R."/>
            <person name="Pangilinan J."/>
            <person name="Park H.-J."/>
            <person name="Ramirez L."/>
            <person name="Alfaro M."/>
            <person name="Sun H."/>
            <person name="Tritt A."/>
            <person name="Yoshinaga Y."/>
            <person name="Zwiers L.-H."/>
            <person name="Turgeon B."/>
            <person name="Goodwin S."/>
            <person name="Spatafora J."/>
            <person name="Crous P."/>
            <person name="Grigoriev I."/>
        </authorList>
    </citation>
    <scope>NUCLEOTIDE SEQUENCE [LARGE SCALE GENOMIC DNA]</scope>
    <source>
        <strain evidence="11">CECT 20119</strain>
    </source>
</reference>
<feature type="compositionally biased region" description="Basic residues" evidence="8">
    <location>
        <begin position="355"/>
        <end position="366"/>
    </location>
</feature>
<dbReference type="SMART" id="SM00360">
    <property type="entry name" value="RRM"/>
    <property type="match status" value="1"/>
</dbReference>
<feature type="compositionally biased region" description="Gly residues" evidence="8">
    <location>
        <begin position="292"/>
        <end position="322"/>
    </location>
</feature>
<organism evidence="10 11">
    <name type="scientific">Elsinoe ampelina</name>
    <dbReference type="NCBI Taxonomy" id="302913"/>
    <lineage>
        <taxon>Eukaryota</taxon>
        <taxon>Fungi</taxon>
        <taxon>Dikarya</taxon>
        <taxon>Ascomycota</taxon>
        <taxon>Pezizomycotina</taxon>
        <taxon>Dothideomycetes</taxon>
        <taxon>Dothideomycetidae</taxon>
        <taxon>Myriangiales</taxon>
        <taxon>Elsinoaceae</taxon>
        <taxon>Elsinoe</taxon>
    </lineage>
</organism>
<feature type="region of interest" description="Disordered" evidence="8">
    <location>
        <begin position="1"/>
        <end position="21"/>
    </location>
</feature>
<comment type="similarity">
    <text evidence="3">Belongs to the RRM RBM34 family.</text>
</comment>
<feature type="domain" description="RRM" evidence="9">
    <location>
        <begin position="158"/>
        <end position="240"/>
    </location>
</feature>
<keyword evidence="11" id="KW-1185">Reference proteome</keyword>
<dbReference type="InterPro" id="IPR012677">
    <property type="entry name" value="Nucleotide-bd_a/b_plait_sf"/>
</dbReference>
<comment type="subcellular location">
    <subcellularLocation>
        <location evidence="2">Nucleus</location>
        <location evidence="2">Nucleolus</location>
    </subcellularLocation>
</comment>
<feature type="non-terminal residue" evidence="10">
    <location>
        <position position="1"/>
    </location>
</feature>
<evidence type="ECO:0000256" key="8">
    <source>
        <dbReference type="SAM" id="MobiDB-lite"/>
    </source>
</evidence>
<evidence type="ECO:0000256" key="1">
    <source>
        <dbReference type="ARBA" id="ARBA00002475"/>
    </source>
</evidence>
<keyword evidence="5 7" id="KW-0694">RNA-binding</keyword>
<evidence type="ECO:0000256" key="7">
    <source>
        <dbReference type="PROSITE-ProRule" id="PRU00176"/>
    </source>
</evidence>
<dbReference type="SUPFAM" id="SSF54928">
    <property type="entry name" value="RNA-binding domain, RBD"/>
    <property type="match status" value="1"/>
</dbReference>
<dbReference type="Pfam" id="PF00076">
    <property type="entry name" value="RRM_1"/>
    <property type="match status" value="1"/>
</dbReference>
<name>A0A6A6GIE1_9PEZI</name>
<evidence type="ECO:0000256" key="6">
    <source>
        <dbReference type="ARBA" id="ARBA00023242"/>
    </source>
</evidence>
<feature type="region of interest" description="Disordered" evidence="8">
    <location>
        <begin position="292"/>
        <end position="384"/>
    </location>
</feature>
<dbReference type="Gene3D" id="3.30.70.330">
    <property type="match status" value="2"/>
</dbReference>
<evidence type="ECO:0000259" key="9">
    <source>
        <dbReference type="PROSITE" id="PS50102"/>
    </source>
</evidence>
<keyword evidence="6" id="KW-0539">Nucleus</keyword>
<dbReference type="PROSITE" id="PS50102">
    <property type="entry name" value="RRM"/>
    <property type="match status" value="1"/>
</dbReference>
<dbReference type="GO" id="GO:0005730">
    <property type="term" value="C:nucleolus"/>
    <property type="evidence" value="ECO:0007669"/>
    <property type="project" value="UniProtKB-SubCell"/>
</dbReference>
<dbReference type="AlphaFoldDB" id="A0A6A6GIE1"/>
<dbReference type="OrthoDB" id="442677at2759"/>
<evidence type="ECO:0000256" key="3">
    <source>
        <dbReference type="ARBA" id="ARBA00007077"/>
    </source>
</evidence>
<dbReference type="Proteomes" id="UP000799538">
    <property type="component" value="Unassembled WGS sequence"/>
</dbReference>
<protein>
    <recommendedName>
        <fullName evidence="4">Nucleolar protein 12</fullName>
    </recommendedName>
</protein>
<feature type="compositionally biased region" description="Polar residues" evidence="8">
    <location>
        <begin position="11"/>
        <end position="21"/>
    </location>
</feature>
<comment type="function">
    <text evidence="1">Involved in pre-25S rRNA processing.</text>
</comment>
<accession>A0A6A6GIE1</accession>
<dbReference type="InterPro" id="IPR000504">
    <property type="entry name" value="RRM_dom"/>
</dbReference>
<dbReference type="PANTHER" id="PTHR23236">
    <property type="entry name" value="EUKARYOTIC TRANSLATION INITIATION FACTOR 4B/4H"/>
    <property type="match status" value="1"/>
</dbReference>
<dbReference type="GO" id="GO:0019843">
    <property type="term" value="F:rRNA binding"/>
    <property type="evidence" value="ECO:0007669"/>
    <property type="project" value="TreeGrafter"/>
</dbReference>
<dbReference type="EMBL" id="ML992503">
    <property type="protein sequence ID" value="KAF2225441.1"/>
    <property type="molecule type" value="Genomic_DNA"/>
</dbReference>
<gene>
    <name evidence="10" type="ORF">BDZ85DRAFT_192446</name>
</gene>
<evidence type="ECO:0000313" key="11">
    <source>
        <dbReference type="Proteomes" id="UP000799538"/>
    </source>
</evidence>
<evidence type="ECO:0000256" key="2">
    <source>
        <dbReference type="ARBA" id="ARBA00004604"/>
    </source>
</evidence>